<proteinExistence type="predicted"/>
<feature type="compositionally biased region" description="Basic and acidic residues" evidence="1">
    <location>
        <begin position="24"/>
        <end position="35"/>
    </location>
</feature>
<reference evidence="2" key="1">
    <citation type="submission" date="2022-03" db="EMBL/GenBank/DDBJ databases">
        <authorList>
            <person name="Alioto T."/>
            <person name="Alioto T."/>
            <person name="Gomez Garrido J."/>
        </authorList>
    </citation>
    <scope>NUCLEOTIDE SEQUENCE</scope>
</reference>
<dbReference type="Proteomes" id="UP001295444">
    <property type="component" value="Chromosome 03"/>
</dbReference>
<evidence type="ECO:0000256" key="1">
    <source>
        <dbReference type="SAM" id="MobiDB-lite"/>
    </source>
</evidence>
<sequence>MASVISRDAVLKMAAASVAAAGAEPREMSEREPARAAKQGQRQGDLPKLGEPPKGGKRAGNKTELSHWD</sequence>
<name>A0AAD1RPA1_PELCU</name>
<evidence type="ECO:0000313" key="2">
    <source>
        <dbReference type="EMBL" id="CAH2275883.1"/>
    </source>
</evidence>
<organism evidence="2 3">
    <name type="scientific">Pelobates cultripes</name>
    <name type="common">Western spadefoot toad</name>
    <dbReference type="NCBI Taxonomy" id="61616"/>
    <lineage>
        <taxon>Eukaryota</taxon>
        <taxon>Metazoa</taxon>
        <taxon>Chordata</taxon>
        <taxon>Craniata</taxon>
        <taxon>Vertebrata</taxon>
        <taxon>Euteleostomi</taxon>
        <taxon>Amphibia</taxon>
        <taxon>Batrachia</taxon>
        <taxon>Anura</taxon>
        <taxon>Pelobatoidea</taxon>
        <taxon>Pelobatidae</taxon>
        <taxon>Pelobates</taxon>
    </lineage>
</organism>
<keyword evidence="3" id="KW-1185">Reference proteome</keyword>
<dbReference type="AlphaFoldDB" id="A0AAD1RPA1"/>
<protein>
    <submittedName>
        <fullName evidence="2">Uncharacterized protein</fullName>
    </submittedName>
</protein>
<feature type="region of interest" description="Disordered" evidence="1">
    <location>
        <begin position="17"/>
        <end position="69"/>
    </location>
</feature>
<accession>A0AAD1RPA1</accession>
<dbReference type="EMBL" id="OW240914">
    <property type="protein sequence ID" value="CAH2275883.1"/>
    <property type="molecule type" value="Genomic_DNA"/>
</dbReference>
<gene>
    <name evidence="2" type="ORF">PECUL_23A028623</name>
</gene>
<evidence type="ECO:0000313" key="3">
    <source>
        <dbReference type="Proteomes" id="UP001295444"/>
    </source>
</evidence>